<comment type="caution">
    <text evidence="2">The sequence shown here is derived from an EMBL/GenBank/DDBJ whole genome shotgun (WGS) entry which is preliminary data.</text>
</comment>
<evidence type="ECO:0000313" key="3">
    <source>
        <dbReference type="Proteomes" id="UP000660339"/>
    </source>
</evidence>
<proteinExistence type="predicted"/>
<organism evidence="2 3">
    <name type="scientific">Catellatospora methionotrophica</name>
    <dbReference type="NCBI Taxonomy" id="121620"/>
    <lineage>
        <taxon>Bacteria</taxon>
        <taxon>Bacillati</taxon>
        <taxon>Actinomycetota</taxon>
        <taxon>Actinomycetes</taxon>
        <taxon>Micromonosporales</taxon>
        <taxon>Micromonosporaceae</taxon>
        <taxon>Catellatospora</taxon>
    </lineage>
</organism>
<protein>
    <submittedName>
        <fullName evidence="2">Uncharacterized protein</fullName>
    </submittedName>
</protein>
<feature type="region of interest" description="Disordered" evidence="1">
    <location>
        <begin position="1"/>
        <end position="51"/>
    </location>
</feature>
<dbReference type="AlphaFoldDB" id="A0A8J3LFK1"/>
<feature type="compositionally biased region" description="Low complexity" evidence="1">
    <location>
        <begin position="33"/>
        <end position="42"/>
    </location>
</feature>
<sequence length="107" mass="9622">MAVPEAGGGAATGGLDGRGPLLPGAGLAGGDADGAVDGEALGRAGGTSGRVPALGVITPKPSVNPAPVADAPLVGGAVDGSGAGLASAHAAAPDTSRHIVATPITSG</sequence>
<keyword evidence="3" id="KW-1185">Reference proteome</keyword>
<name>A0A8J3LFK1_9ACTN</name>
<evidence type="ECO:0000256" key="1">
    <source>
        <dbReference type="SAM" id="MobiDB-lite"/>
    </source>
</evidence>
<evidence type="ECO:0000313" key="2">
    <source>
        <dbReference type="EMBL" id="GIG13525.1"/>
    </source>
</evidence>
<reference evidence="2" key="1">
    <citation type="submission" date="2021-01" db="EMBL/GenBank/DDBJ databases">
        <title>Whole genome shotgun sequence of Catellatospora methionotrophica NBRC 14553.</title>
        <authorList>
            <person name="Komaki H."/>
            <person name="Tamura T."/>
        </authorList>
    </citation>
    <scope>NUCLEOTIDE SEQUENCE</scope>
    <source>
        <strain evidence="2">NBRC 14553</strain>
    </source>
</reference>
<dbReference type="Proteomes" id="UP000660339">
    <property type="component" value="Unassembled WGS sequence"/>
</dbReference>
<feature type="compositionally biased region" description="Gly residues" evidence="1">
    <location>
        <begin position="1"/>
        <end position="17"/>
    </location>
</feature>
<accession>A0A8J3LFK1</accession>
<gene>
    <name evidence="2" type="ORF">Cme02nite_18570</name>
</gene>
<dbReference type="EMBL" id="BONJ01000007">
    <property type="protein sequence ID" value="GIG13525.1"/>
    <property type="molecule type" value="Genomic_DNA"/>
</dbReference>